<dbReference type="PANTHER" id="PTHR43677:SF4">
    <property type="entry name" value="QUINONE OXIDOREDUCTASE-LIKE PROTEIN 2"/>
    <property type="match status" value="1"/>
</dbReference>
<dbReference type="InterPro" id="IPR036291">
    <property type="entry name" value="NAD(P)-bd_dom_sf"/>
</dbReference>
<protein>
    <submittedName>
        <fullName evidence="2">NADPH:quinone oxidoreductase family protein</fullName>
    </submittedName>
</protein>
<organism evidence="2 3">
    <name type="scientific">Skermanella cutis</name>
    <dbReference type="NCBI Taxonomy" id="2775420"/>
    <lineage>
        <taxon>Bacteria</taxon>
        <taxon>Pseudomonadati</taxon>
        <taxon>Pseudomonadota</taxon>
        <taxon>Alphaproteobacteria</taxon>
        <taxon>Rhodospirillales</taxon>
        <taxon>Azospirillaceae</taxon>
        <taxon>Skermanella</taxon>
    </lineage>
</organism>
<reference evidence="2" key="1">
    <citation type="submission" date="2021-02" db="EMBL/GenBank/DDBJ databases">
        <title>Skermanella TT6 skin isolate.</title>
        <authorList>
            <person name="Lee K."/>
            <person name="Ganzorig M."/>
        </authorList>
    </citation>
    <scope>NUCLEOTIDE SEQUENCE</scope>
    <source>
        <strain evidence="2">TT6</strain>
    </source>
</reference>
<dbReference type="Gene3D" id="3.90.180.10">
    <property type="entry name" value="Medium-chain alcohol dehydrogenases, catalytic domain"/>
    <property type="match status" value="1"/>
</dbReference>
<dbReference type="Gene3D" id="3.40.50.720">
    <property type="entry name" value="NAD(P)-binding Rossmann-like Domain"/>
    <property type="match status" value="1"/>
</dbReference>
<accession>A0ABX7B750</accession>
<dbReference type="Pfam" id="PF00107">
    <property type="entry name" value="ADH_zinc_N"/>
    <property type="match status" value="1"/>
</dbReference>
<dbReference type="InterPro" id="IPR051397">
    <property type="entry name" value="Zn-ADH-like_protein"/>
</dbReference>
<sequence>MRAVVCREWGGPESLALEEVAEPGAPGAGQVRIAVRAAGINFADTLMIRGKYQVKPDFPFSPGLEIAGIVEEVGSGVTSVRPGDRVMALLDHGGYAERAVARAADVFPIPDSMDFETAAGFPIAYGTSHVALWERAGLKPGETLVVHGAAGGVGLTAVEIGKAMGATVIASAGSAEKLEVASGRGADHLIDYRTEDIRARVKELTGGAGADVIFDPVGGDVFDASLRCIAWGGRLLVIGFAEGRIPQIPANILLVKNCAAVGVHWGAYRQHAPATVAESFRTLFRWFEEGRIRPHISHRLPIEENGEAMRLLIERRSTGKVVLSIPGRG</sequence>
<dbReference type="Proteomes" id="UP000595197">
    <property type="component" value="Chromosome"/>
</dbReference>
<dbReference type="InterPro" id="IPR013149">
    <property type="entry name" value="ADH-like_C"/>
</dbReference>
<dbReference type="EMBL" id="CP067420">
    <property type="protein sequence ID" value="QQP89948.1"/>
    <property type="molecule type" value="Genomic_DNA"/>
</dbReference>
<dbReference type="InterPro" id="IPR013154">
    <property type="entry name" value="ADH-like_N"/>
</dbReference>
<keyword evidence="3" id="KW-1185">Reference proteome</keyword>
<evidence type="ECO:0000259" key="1">
    <source>
        <dbReference type="SMART" id="SM00829"/>
    </source>
</evidence>
<dbReference type="InterPro" id="IPR020843">
    <property type="entry name" value="ER"/>
</dbReference>
<gene>
    <name evidence="2" type="ORF">IGS68_01320</name>
</gene>
<proteinExistence type="predicted"/>
<dbReference type="Pfam" id="PF08240">
    <property type="entry name" value="ADH_N"/>
    <property type="match status" value="1"/>
</dbReference>
<dbReference type="CDD" id="cd08241">
    <property type="entry name" value="QOR1"/>
    <property type="match status" value="1"/>
</dbReference>
<dbReference type="SUPFAM" id="SSF50129">
    <property type="entry name" value="GroES-like"/>
    <property type="match status" value="1"/>
</dbReference>
<evidence type="ECO:0000313" key="3">
    <source>
        <dbReference type="Proteomes" id="UP000595197"/>
    </source>
</evidence>
<dbReference type="SMART" id="SM00829">
    <property type="entry name" value="PKS_ER"/>
    <property type="match status" value="1"/>
</dbReference>
<evidence type="ECO:0000313" key="2">
    <source>
        <dbReference type="EMBL" id="QQP89948.1"/>
    </source>
</evidence>
<dbReference type="InterPro" id="IPR011032">
    <property type="entry name" value="GroES-like_sf"/>
</dbReference>
<dbReference type="RefSeq" id="WP_201076760.1">
    <property type="nucleotide sequence ID" value="NZ_CP067420.1"/>
</dbReference>
<dbReference type="PANTHER" id="PTHR43677">
    <property type="entry name" value="SHORT-CHAIN DEHYDROGENASE/REDUCTASE"/>
    <property type="match status" value="1"/>
</dbReference>
<name>A0ABX7B750_9PROT</name>
<feature type="domain" description="Enoyl reductase (ER)" evidence="1">
    <location>
        <begin position="10"/>
        <end position="323"/>
    </location>
</feature>
<dbReference type="SUPFAM" id="SSF51735">
    <property type="entry name" value="NAD(P)-binding Rossmann-fold domains"/>
    <property type="match status" value="1"/>
</dbReference>